<dbReference type="InterPro" id="IPR036282">
    <property type="entry name" value="Glutathione-S-Trfase_C_sf"/>
</dbReference>
<protein>
    <submittedName>
        <fullName evidence="5">Glutathione transferase GstA</fullName>
        <ecNumber evidence="5">2.5.1.18</ecNumber>
    </submittedName>
</protein>
<sequence length="201" mass="21550">MKLYYKAGACSLAAHITLIAAGLEFSAEAVDLKTKVTEGGDDFLKINPKGYVPALKGDDGTVLTEGGAILLYLAAQAPQAGLAPLPADPLYPRLVEWLVFIATELHKGCVGLFNPAYPPEAKEAIKAQLQRRFAYTDQAIGAGPYLLGARAGVADFYLFTVLSWLPRVGITLTEWPALAAHYDRVRALPAVQAALRAEKLI</sequence>
<dbReference type="Proteomes" id="UP001597296">
    <property type="component" value="Unassembled WGS sequence"/>
</dbReference>
<evidence type="ECO:0000259" key="3">
    <source>
        <dbReference type="PROSITE" id="PS50404"/>
    </source>
</evidence>
<dbReference type="SUPFAM" id="SSF47616">
    <property type="entry name" value="GST C-terminal domain-like"/>
    <property type="match status" value="1"/>
</dbReference>
<dbReference type="InterPro" id="IPR040079">
    <property type="entry name" value="Glutathione_S-Trfase"/>
</dbReference>
<keyword evidence="5" id="KW-0808">Transferase</keyword>
<dbReference type="NCBIfam" id="NF007831">
    <property type="entry name" value="PRK10542.1"/>
    <property type="match status" value="1"/>
</dbReference>
<evidence type="ECO:0000313" key="6">
    <source>
        <dbReference type="Proteomes" id="UP001597296"/>
    </source>
</evidence>
<keyword evidence="6" id="KW-1185">Reference proteome</keyword>
<dbReference type="Pfam" id="PF00043">
    <property type="entry name" value="GST_C"/>
    <property type="match status" value="1"/>
</dbReference>
<feature type="domain" description="GST N-terminal" evidence="3">
    <location>
        <begin position="1"/>
        <end position="81"/>
    </location>
</feature>
<dbReference type="SUPFAM" id="SSF52833">
    <property type="entry name" value="Thioredoxin-like"/>
    <property type="match status" value="1"/>
</dbReference>
<dbReference type="CDD" id="cd03057">
    <property type="entry name" value="GST_N_Beta"/>
    <property type="match status" value="1"/>
</dbReference>
<reference evidence="6" key="1">
    <citation type="journal article" date="2019" name="Int. J. Syst. Evol. Microbiol.">
        <title>The Global Catalogue of Microorganisms (GCM) 10K type strain sequencing project: providing services to taxonomists for standard genome sequencing and annotation.</title>
        <authorList>
            <consortium name="The Broad Institute Genomics Platform"/>
            <consortium name="The Broad Institute Genome Sequencing Center for Infectious Disease"/>
            <person name="Wu L."/>
            <person name="Ma J."/>
        </authorList>
    </citation>
    <scope>NUCLEOTIDE SEQUENCE [LARGE SCALE GENOMIC DNA]</scope>
    <source>
        <strain evidence="6">KCTC 15012</strain>
    </source>
</reference>
<comment type="similarity">
    <text evidence="1">Belongs to the GST superfamily.</text>
</comment>
<dbReference type="CDD" id="cd03188">
    <property type="entry name" value="GST_C_Beta"/>
    <property type="match status" value="1"/>
</dbReference>
<organism evidence="5 6">
    <name type="scientific">Phaeospirillum tilakii</name>
    <dbReference type="NCBI Taxonomy" id="741673"/>
    <lineage>
        <taxon>Bacteria</taxon>
        <taxon>Pseudomonadati</taxon>
        <taxon>Pseudomonadota</taxon>
        <taxon>Alphaproteobacteria</taxon>
        <taxon>Rhodospirillales</taxon>
        <taxon>Rhodospirillaceae</taxon>
        <taxon>Phaeospirillum</taxon>
    </lineage>
</organism>
<dbReference type="EMBL" id="JBHUIY010000024">
    <property type="protein sequence ID" value="MFD2234615.1"/>
    <property type="molecule type" value="Genomic_DNA"/>
</dbReference>
<comment type="caution">
    <text evidence="5">The sequence shown here is derived from an EMBL/GenBank/DDBJ whole genome shotgun (WGS) entry which is preliminary data.</text>
</comment>
<dbReference type="SFLD" id="SFLDG01150">
    <property type="entry name" value="Main.1:_Beta-like"/>
    <property type="match status" value="1"/>
</dbReference>
<dbReference type="Pfam" id="PF02798">
    <property type="entry name" value="GST_N"/>
    <property type="match status" value="1"/>
</dbReference>
<feature type="signal peptide" evidence="2">
    <location>
        <begin position="1"/>
        <end position="20"/>
    </location>
</feature>
<dbReference type="RefSeq" id="WP_377317005.1">
    <property type="nucleotide sequence ID" value="NZ_JBHUIY010000024.1"/>
</dbReference>
<proteinExistence type="inferred from homology"/>
<gene>
    <name evidence="5" type="primary">gstA</name>
    <name evidence="5" type="ORF">ACFSNB_12430</name>
</gene>
<dbReference type="PROSITE" id="PS50404">
    <property type="entry name" value="GST_NTER"/>
    <property type="match status" value="1"/>
</dbReference>
<dbReference type="PANTHER" id="PTHR44051:SF8">
    <property type="entry name" value="GLUTATHIONE S-TRANSFERASE GSTA"/>
    <property type="match status" value="1"/>
</dbReference>
<keyword evidence="2" id="KW-0732">Signal</keyword>
<feature type="domain" description="GST C-terminal" evidence="4">
    <location>
        <begin position="87"/>
        <end position="201"/>
    </location>
</feature>
<dbReference type="Gene3D" id="3.40.30.10">
    <property type="entry name" value="Glutaredoxin"/>
    <property type="match status" value="1"/>
</dbReference>
<evidence type="ECO:0000313" key="5">
    <source>
        <dbReference type="EMBL" id="MFD2234615.1"/>
    </source>
</evidence>
<dbReference type="PANTHER" id="PTHR44051">
    <property type="entry name" value="GLUTATHIONE S-TRANSFERASE-RELATED"/>
    <property type="match status" value="1"/>
</dbReference>
<accession>A0ABW5CBL3</accession>
<evidence type="ECO:0000256" key="1">
    <source>
        <dbReference type="RuleBase" id="RU003494"/>
    </source>
</evidence>
<dbReference type="InterPro" id="IPR010987">
    <property type="entry name" value="Glutathione-S-Trfase_C-like"/>
</dbReference>
<dbReference type="InterPro" id="IPR004046">
    <property type="entry name" value="GST_C"/>
</dbReference>
<evidence type="ECO:0000256" key="2">
    <source>
        <dbReference type="SAM" id="SignalP"/>
    </source>
</evidence>
<dbReference type="InterPro" id="IPR004045">
    <property type="entry name" value="Glutathione_S-Trfase_N"/>
</dbReference>
<dbReference type="PROSITE" id="PS50405">
    <property type="entry name" value="GST_CTER"/>
    <property type="match status" value="1"/>
</dbReference>
<name>A0ABW5CBL3_9PROT</name>
<dbReference type="GO" id="GO:0004364">
    <property type="term" value="F:glutathione transferase activity"/>
    <property type="evidence" value="ECO:0007669"/>
    <property type="project" value="UniProtKB-EC"/>
</dbReference>
<feature type="chain" id="PRO_5046833715" evidence="2">
    <location>
        <begin position="21"/>
        <end position="201"/>
    </location>
</feature>
<evidence type="ECO:0000259" key="4">
    <source>
        <dbReference type="PROSITE" id="PS50405"/>
    </source>
</evidence>
<dbReference type="SFLD" id="SFLDS00019">
    <property type="entry name" value="Glutathione_Transferase_(cytos"/>
    <property type="match status" value="1"/>
</dbReference>
<dbReference type="EC" id="2.5.1.18" evidence="5"/>
<dbReference type="Gene3D" id="1.20.1050.10">
    <property type="match status" value="1"/>
</dbReference>
<dbReference type="InterPro" id="IPR036249">
    <property type="entry name" value="Thioredoxin-like_sf"/>
</dbReference>
<dbReference type="SFLD" id="SFLDG00358">
    <property type="entry name" value="Main_(cytGST)"/>
    <property type="match status" value="1"/>
</dbReference>